<comment type="caution">
    <text evidence="2">The sequence shown here is derived from an EMBL/GenBank/DDBJ whole genome shotgun (WGS) entry which is preliminary data.</text>
</comment>
<name>A0ABT0ZWE1_9PSEU</name>
<gene>
    <name evidence="2" type="ORF">KDL28_08275</name>
</gene>
<dbReference type="EMBL" id="JAGSOV010000017">
    <property type="protein sequence ID" value="MCO1655051.1"/>
    <property type="molecule type" value="Genomic_DNA"/>
</dbReference>
<accession>A0ABT0ZWE1</accession>
<reference evidence="2" key="1">
    <citation type="submission" date="2021-04" db="EMBL/GenBank/DDBJ databases">
        <title>Pseudonocardia sp. nov., isolated from sandy soil of mangrove forest.</title>
        <authorList>
            <person name="Zan Z."/>
            <person name="Huang R."/>
            <person name="Liu W."/>
        </authorList>
    </citation>
    <scope>NUCLEOTIDE SEQUENCE</scope>
    <source>
        <strain evidence="2">S2-4</strain>
    </source>
</reference>
<dbReference type="Proteomes" id="UP001165283">
    <property type="component" value="Unassembled WGS sequence"/>
</dbReference>
<protein>
    <recommendedName>
        <fullName evidence="4">DDE superfamily endonuclease</fullName>
    </recommendedName>
</protein>
<keyword evidence="3" id="KW-1185">Reference proteome</keyword>
<evidence type="ECO:0000313" key="2">
    <source>
        <dbReference type="EMBL" id="MCO1655051.1"/>
    </source>
</evidence>
<feature type="compositionally biased region" description="Basic and acidic residues" evidence="1">
    <location>
        <begin position="74"/>
        <end position="90"/>
    </location>
</feature>
<proteinExistence type="predicted"/>
<sequence length="108" mass="11918">MAWLTARRRLACDYERDPAVFDAMICWAAINTMPAVSAAADDQPSAGGAGRSRRAADPSQHAPGPDWLNGESGLVRRAESSQESRRLSSSEWWMRRSPFELGPRSVRS</sequence>
<evidence type="ECO:0000256" key="1">
    <source>
        <dbReference type="SAM" id="MobiDB-lite"/>
    </source>
</evidence>
<evidence type="ECO:0008006" key="4">
    <source>
        <dbReference type="Google" id="ProtNLM"/>
    </source>
</evidence>
<feature type="region of interest" description="Disordered" evidence="1">
    <location>
        <begin position="37"/>
        <end position="90"/>
    </location>
</feature>
<organism evidence="2 3">
    <name type="scientific">Pseudonocardia humida</name>
    <dbReference type="NCBI Taxonomy" id="2800819"/>
    <lineage>
        <taxon>Bacteria</taxon>
        <taxon>Bacillati</taxon>
        <taxon>Actinomycetota</taxon>
        <taxon>Actinomycetes</taxon>
        <taxon>Pseudonocardiales</taxon>
        <taxon>Pseudonocardiaceae</taxon>
        <taxon>Pseudonocardia</taxon>
    </lineage>
</organism>
<evidence type="ECO:0000313" key="3">
    <source>
        <dbReference type="Proteomes" id="UP001165283"/>
    </source>
</evidence>